<dbReference type="Pfam" id="PF06094">
    <property type="entry name" value="GGACT"/>
    <property type="match status" value="1"/>
</dbReference>
<dbReference type="EMBL" id="KV878351">
    <property type="protein sequence ID" value="OJJ43653.1"/>
    <property type="molecule type" value="Genomic_DNA"/>
</dbReference>
<name>A0A1L9S914_9EURO</name>
<evidence type="ECO:0000259" key="4">
    <source>
        <dbReference type="Pfam" id="PF06094"/>
    </source>
</evidence>
<dbReference type="RefSeq" id="XP_022578163.1">
    <property type="nucleotide sequence ID" value="XM_022728469.1"/>
</dbReference>
<proteinExistence type="inferred from homology"/>
<dbReference type="GO" id="GO:0016740">
    <property type="term" value="F:transferase activity"/>
    <property type="evidence" value="ECO:0007669"/>
    <property type="project" value="UniProtKB-KW"/>
</dbReference>
<evidence type="ECO:0000256" key="2">
    <source>
        <dbReference type="ARBA" id="ARBA00022679"/>
    </source>
</evidence>
<dbReference type="CDD" id="cd06661">
    <property type="entry name" value="GGCT_like"/>
    <property type="match status" value="1"/>
</dbReference>
<dbReference type="Proteomes" id="UP000184188">
    <property type="component" value="Unassembled WGS sequence"/>
</dbReference>
<dbReference type="InterPro" id="IPR036568">
    <property type="entry name" value="GGCT-like_sf"/>
</dbReference>
<keyword evidence="2" id="KW-0808">Transferase</keyword>
<feature type="non-terminal residue" evidence="5">
    <location>
        <position position="1"/>
    </location>
</feature>
<reference evidence="6" key="1">
    <citation type="journal article" date="2017" name="Genome Biol.">
        <title>Comparative genomics reveals high biological diversity and specific adaptations in the industrially and medically important fungal genus Aspergillus.</title>
        <authorList>
            <person name="de Vries R.P."/>
            <person name="Riley R."/>
            <person name="Wiebenga A."/>
            <person name="Aguilar-Osorio G."/>
            <person name="Amillis S."/>
            <person name="Uchima C.A."/>
            <person name="Anderluh G."/>
            <person name="Asadollahi M."/>
            <person name="Askin M."/>
            <person name="Barry K."/>
            <person name="Battaglia E."/>
            <person name="Bayram O."/>
            <person name="Benocci T."/>
            <person name="Braus-Stromeyer S.A."/>
            <person name="Caldana C."/>
            <person name="Canovas D."/>
            <person name="Cerqueira G.C."/>
            <person name="Chen F."/>
            <person name="Chen W."/>
            <person name="Choi C."/>
            <person name="Clum A."/>
            <person name="Dos Santos R.A."/>
            <person name="Damasio A.R."/>
            <person name="Diallinas G."/>
            <person name="Emri T."/>
            <person name="Fekete E."/>
            <person name="Flipphi M."/>
            <person name="Freyberg S."/>
            <person name="Gallo A."/>
            <person name="Gournas C."/>
            <person name="Habgood R."/>
            <person name="Hainaut M."/>
            <person name="Harispe M.L."/>
            <person name="Henrissat B."/>
            <person name="Hilden K.S."/>
            <person name="Hope R."/>
            <person name="Hossain A."/>
            <person name="Karabika E."/>
            <person name="Karaffa L."/>
            <person name="Karanyi Z."/>
            <person name="Krasevec N."/>
            <person name="Kuo A."/>
            <person name="Kusch H."/>
            <person name="LaButti K."/>
            <person name="Lagendijk E.L."/>
            <person name="Lapidus A."/>
            <person name="Levasseur A."/>
            <person name="Lindquist E."/>
            <person name="Lipzen A."/>
            <person name="Logrieco A.F."/>
            <person name="MacCabe A."/>
            <person name="Maekelae M.R."/>
            <person name="Malavazi I."/>
            <person name="Melin P."/>
            <person name="Meyer V."/>
            <person name="Mielnichuk N."/>
            <person name="Miskei M."/>
            <person name="Molnar A.P."/>
            <person name="Mule G."/>
            <person name="Ngan C.Y."/>
            <person name="Orejas M."/>
            <person name="Orosz E."/>
            <person name="Ouedraogo J.P."/>
            <person name="Overkamp K.M."/>
            <person name="Park H.-S."/>
            <person name="Perrone G."/>
            <person name="Piumi F."/>
            <person name="Punt P.J."/>
            <person name="Ram A.F."/>
            <person name="Ramon A."/>
            <person name="Rauscher S."/>
            <person name="Record E."/>
            <person name="Riano-Pachon D.M."/>
            <person name="Robert V."/>
            <person name="Roehrig J."/>
            <person name="Ruller R."/>
            <person name="Salamov A."/>
            <person name="Salih N.S."/>
            <person name="Samson R.A."/>
            <person name="Sandor E."/>
            <person name="Sanguinetti M."/>
            <person name="Schuetze T."/>
            <person name="Sepcic K."/>
            <person name="Shelest E."/>
            <person name="Sherlock G."/>
            <person name="Sophianopoulou V."/>
            <person name="Squina F.M."/>
            <person name="Sun H."/>
            <person name="Susca A."/>
            <person name="Todd R.B."/>
            <person name="Tsang A."/>
            <person name="Unkles S.E."/>
            <person name="van de Wiele N."/>
            <person name="van Rossen-Uffink D."/>
            <person name="Oliveira J.V."/>
            <person name="Vesth T.C."/>
            <person name="Visser J."/>
            <person name="Yu J.-H."/>
            <person name="Zhou M."/>
            <person name="Andersen M.R."/>
            <person name="Archer D.B."/>
            <person name="Baker S.E."/>
            <person name="Benoit I."/>
            <person name="Brakhage A.A."/>
            <person name="Braus G.H."/>
            <person name="Fischer R."/>
            <person name="Frisvad J.C."/>
            <person name="Goldman G.H."/>
            <person name="Houbraken J."/>
            <person name="Oakley B."/>
            <person name="Pocsi I."/>
            <person name="Scazzocchio C."/>
            <person name="Seiboth B."/>
            <person name="vanKuyk P.A."/>
            <person name="Wortman J."/>
            <person name="Dyer P.S."/>
            <person name="Grigoriev I.V."/>
        </authorList>
    </citation>
    <scope>NUCLEOTIDE SEQUENCE [LARGE SCALE GENOMIC DNA]</scope>
    <source>
        <strain evidence="6">CBS 506.65</strain>
    </source>
</reference>
<feature type="non-terminal residue" evidence="5">
    <location>
        <position position="121"/>
    </location>
</feature>
<protein>
    <recommendedName>
        <fullName evidence="3">Putative gamma-glutamylcyclotransferase</fullName>
    </recommendedName>
</protein>
<dbReference type="InterPro" id="IPR045038">
    <property type="entry name" value="AIG2-like"/>
</dbReference>
<dbReference type="Gene3D" id="3.10.490.10">
    <property type="entry name" value="Gamma-glutamyl cyclotransferase-like"/>
    <property type="match status" value="1"/>
</dbReference>
<evidence type="ECO:0000313" key="6">
    <source>
        <dbReference type="Proteomes" id="UP000184188"/>
    </source>
</evidence>
<dbReference type="AlphaFoldDB" id="A0A1L9S914"/>
<evidence type="ECO:0000256" key="1">
    <source>
        <dbReference type="ARBA" id="ARBA00008861"/>
    </source>
</evidence>
<organism evidence="5 6">
    <name type="scientific">Penicilliopsis zonata CBS 506.65</name>
    <dbReference type="NCBI Taxonomy" id="1073090"/>
    <lineage>
        <taxon>Eukaryota</taxon>
        <taxon>Fungi</taxon>
        <taxon>Dikarya</taxon>
        <taxon>Ascomycota</taxon>
        <taxon>Pezizomycotina</taxon>
        <taxon>Eurotiomycetes</taxon>
        <taxon>Eurotiomycetidae</taxon>
        <taxon>Eurotiales</taxon>
        <taxon>Aspergillaceae</taxon>
        <taxon>Penicilliopsis</taxon>
    </lineage>
</organism>
<dbReference type="VEuPathDB" id="FungiDB:ASPZODRAFT_54451"/>
<comment type="similarity">
    <text evidence="1">Belongs to the gamma-glutamylcyclotransferase family.</text>
</comment>
<dbReference type="OrthoDB" id="3262926at2759"/>
<dbReference type="SUPFAM" id="SSF110857">
    <property type="entry name" value="Gamma-glutamyl cyclotransferase-like"/>
    <property type="match status" value="1"/>
</dbReference>
<evidence type="ECO:0000256" key="3">
    <source>
        <dbReference type="ARBA" id="ARBA00030602"/>
    </source>
</evidence>
<dbReference type="GeneID" id="34614933"/>
<evidence type="ECO:0000313" key="5">
    <source>
        <dbReference type="EMBL" id="OJJ43653.1"/>
    </source>
</evidence>
<feature type="domain" description="Gamma-glutamylcyclotransferase AIG2-like" evidence="4">
    <location>
        <begin position="2"/>
        <end position="120"/>
    </location>
</feature>
<dbReference type="PANTHER" id="PTHR31544">
    <property type="entry name" value="AIG2-LIKE PROTEIN D"/>
    <property type="match status" value="1"/>
</dbReference>
<gene>
    <name evidence="5" type="ORF">ASPZODRAFT_54451</name>
</gene>
<dbReference type="InterPro" id="IPR009288">
    <property type="entry name" value="AIG2-like_dom"/>
</dbReference>
<sequence length="121" mass="13862">HCFFYGTLMDPHTLARVLGVSSRPELHPATVHGFRAKLWGEYPVLLRDESSAEAIHGMAYPFRSLAELRRLAAYETEMYRIEVGEATTDNNGSMVLAYVFVWDGEESLLREGHFDLKDWQL</sequence>
<dbReference type="InterPro" id="IPR013024">
    <property type="entry name" value="GGCT-like"/>
</dbReference>
<keyword evidence="6" id="KW-1185">Reference proteome</keyword>
<dbReference type="PANTHER" id="PTHR31544:SF4">
    <property type="entry name" value="GAMMA-GLUTAMYLCYCLOTRANSFERASE-RELATED"/>
    <property type="match status" value="1"/>
</dbReference>
<accession>A0A1L9S914</accession>